<dbReference type="Pfam" id="PF13692">
    <property type="entry name" value="Glyco_trans_1_4"/>
    <property type="match status" value="1"/>
</dbReference>
<evidence type="ECO:0000313" key="3">
    <source>
        <dbReference type="Proteomes" id="UP000430508"/>
    </source>
</evidence>
<dbReference type="EMBL" id="CP046996">
    <property type="protein sequence ID" value="QHA01719.1"/>
    <property type="molecule type" value="Genomic_DNA"/>
</dbReference>
<gene>
    <name evidence="2" type="ORF">GQ588_14255</name>
</gene>
<dbReference type="AlphaFoldDB" id="A0A857DMY3"/>
<dbReference type="InterPro" id="IPR028098">
    <property type="entry name" value="Glyco_trans_4-like_N"/>
</dbReference>
<proteinExistence type="predicted"/>
<dbReference type="Gene3D" id="3.40.50.2000">
    <property type="entry name" value="Glycogen Phosphorylase B"/>
    <property type="match status" value="2"/>
</dbReference>
<dbReference type="InterPro" id="IPR050194">
    <property type="entry name" value="Glycosyltransferase_grp1"/>
</dbReference>
<protein>
    <submittedName>
        <fullName evidence="2">Glycosyltransferase</fullName>
    </submittedName>
</protein>
<keyword evidence="2" id="KW-0808">Transferase</keyword>
<evidence type="ECO:0000313" key="2">
    <source>
        <dbReference type="EMBL" id="QHA01719.1"/>
    </source>
</evidence>
<dbReference type="Proteomes" id="UP000430508">
    <property type="component" value="Chromosome"/>
</dbReference>
<dbReference type="GO" id="GO:0016757">
    <property type="term" value="F:glycosyltransferase activity"/>
    <property type="evidence" value="ECO:0007669"/>
    <property type="project" value="TreeGrafter"/>
</dbReference>
<sequence length="373" mass="40632">MSINVLHLIGGGEIGGAEQNVLNLLKNLDRQSVNPFLGCLTKGSALAPCAQSFGIPSEIFPMQFPFDLSPLPTIIAFCRKHKIALIHAHGTRANLLGRTVARLTKIPCISTIHSLPEYDYPSSLKGRISLWVDNLTLHWSAGIIVVSVSLSQSAAIRLNRKGLTLPVNVIYNGSEIFSFTQPDQMLKAFREQWSIPDHCLVIGTIGRLHPVKGQFYLIEAMKLLTAEIPDLHLLIIGEGPLHNQLTEQLKLSGLSFTLTGYLPSAWQALPAMDLFVFPSLSEGMGLVLLEAAQAGIPIIASKVGGIPELLEDHKEALLVPPADPAAMALACSKVLKDRAFSAEMTARARQKASLFSIEKMVQDTITFYEKIIS</sequence>
<dbReference type="PANTHER" id="PTHR45947:SF3">
    <property type="entry name" value="SULFOQUINOVOSYL TRANSFERASE SQD2"/>
    <property type="match status" value="1"/>
</dbReference>
<organism evidence="2 3">
    <name type="scientific">Dehalobacter restrictus</name>
    <dbReference type="NCBI Taxonomy" id="55583"/>
    <lineage>
        <taxon>Bacteria</taxon>
        <taxon>Bacillati</taxon>
        <taxon>Bacillota</taxon>
        <taxon>Clostridia</taxon>
        <taxon>Eubacteriales</taxon>
        <taxon>Desulfitobacteriaceae</taxon>
        <taxon>Dehalobacter</taxon>
    </lineage>
</organism>
<accession>A0A857DMY3</accession>
<dbReference type="RefSeq" id="WP_158208673.1">
    <property type="nucleotide sequence ID" value="NZ_CP046996.1"/>
</dbReference>
<dbReference type="SUPFAM" id="SSF53756">
    <property type="entry name" value="UDP-Glycosyltransferase/glycogen phosphorylase"/>
    <property type="match status" value="1"/>
</dbReference>
<evidence type="ECO:0000259" key="1">
    <source>
        <dbReference type="Pfam" id="PF13439"/>
    </source>
</evidence>
<feature type="domain" description="Glycosyltransferase subfamily 4-like N-terminal" evidence="1">
    <location>
        <begin position="14"/>
        <end position="173"/>
    </location>
</feature>
<dbReference type="Pfam" id="PF13439">
    <property type="entry name" value="Glyco_transf_4"/>
    <property type="match status" value="1"/>
</dbReference>
<reference evidence="2 3" key="1">
    <citation type="submission" date="2019-12" db="EMBL/GenBank/DDBJ databases">
        <title>Sequence classification of anaerobic respiratory reductive dehalogenases: First we see many, then we see few.</title>
        <authorList>
            <person name="Molenda O."/>
            <person name="Puentes Jacome L.A."/>
            <person name="Cao X."/>
            <person name="Nesbo C.L."/>
            <person name="Tang S."/>
            <person name="Morson N."/>
            <person name="Patron J."/>
            <person name="Lomheim L."/>
            <person name="Wishart D.S."/>
            <person name="Edwards E.A."/>
        </authorList>
    </citation>
    <scope>NUCLEOTIDE SEQUENCE [LARGE SCALE GENOMIC DNA]</scope>
    <source>
        <strain evidence="2 3">12DCA</strain>
    </source>
</reference>
<name>A0A857DMY3_9FIRM</name>
<dbReference type="PANTHER" id="PTHR45947">
    <property type="entry name" value="SULFOQUINOVOSYL TRANSFERASE SQD2"/>
    <property type="match status" value="1"/>
</dbReference>